<name>A0A512H476_9PROT</name>
<dbReference type="InterPro" id="IPR045582">
    <property type="entry name" value="Trehalase-like_N"/>
</dbReference>
<dbReference type="OrthoDB" id="3902805at2"/>
<dbReference type="GO" id="GO:0005975">
    <property type="term" value="P:carbohydrate metabolic process"/>
    <property type="evidence" value="ECO:0007669"/>
    <property type="project" value="InterPro"/>
</dbReference>
<evidence type="ECO:0000313" key="3">
    <source>
        <dbReference type="EMBL" id="GEO80269.1"/>
    </source>
</evidence>
<accession>A0A512H476</accession>
<protein>
    <submittedName>
        <fullName evidence="3">Glucoamylase</fullName>
    </submittedName>
</protein>
<dbReference type="SUPFAM" id="SSF48208">
    <property type="entry name" value="Six-hairpin glycosidases"/>
    <property type="match status" value="1"/>
</dbReference>
<feature type="domain" description="Trehalase-like N-terminal" evidence="2">
    <location>
        <begin position="12"/>
        <end position="164"/>
    </location>
</feature>
<dbReference type="InterPro" id="IPR012341">
    <property type="entry name" value="6hp_glycosidase-like_sf"/>
</dbReference>
<organism evidence="3 4">
    <name type="scientific">Pararhodospirillum oryzae</name>
    <dbReference type="NCBI Taxonomy" id="478448"/>
    <lineage>
        <taxon>Bacteria</taxon>
        <taxon>Pseudomonadati</taxon>
        <taxon>Pseudomonadota</taxon>
        <taxon>Alphaproteobacteria</taxon>
        <taxon>Rhodospirillales</taxon>
        <taxon>Rhodospirillaceae</taxon>
        <taxon>Pararhodospirillum</taxon>
    </lineage>
</organism>
<dbReference type="EMBL" id="BJZO01000006">
    <property type="protein sequence ID" value="GEO80269.1"/>
    <property type="molecule type" value="Genomic_DNA"/>
</dbReference>
<keyword evidence="4" id="KW-1185">Reference proteome</keyword>
<dbReference type="Pfam" id="PF19291">
    <property type="entry name" value="TREH_N"/>
    <property type="match status" value="1"/>
</dbReference>
<proteinExistence type="predicted"/>
<feature type="domain" description="GH15-like" evidence="1">
    <location>
        <begin position="228"/>
        <end position="591"/>
    </location>
</feature>
<comment type="caution">
    <text evidence="3">The sequence shown here is derived from an EMBL/GenBank/DDBJ whole genome shotgun (WGS) entry which is preliminary data.</text>
</comment>
<evidence type="ECO:0000313" key="4">
    <source>
        <dbReference type="Proteomes" id="UP000321567"/>
    </source>
</evidence>
<evidence type="ECO:0000259" key="1">
    <source>
        <dbReference type="Pfam" id="PF00723"/>
    </source>
</evidence>
<dbReference type="Proteomes" id="UP000321567">
    <property type="component" value="Unassembled WGS sequence"/>
</dbReference>
<reference evidence="3 4" key="1">
    <citation type="submission" date="2019-07" db="EMBL/GenBank/DDBJ databases">
        <title>Whole genome shotgun sequence of Rhodospirillum oryzae NBRC 107573.</title>
        <authorList>
            <person name="Hosoyama A."/>
            <person name="Uohara A."/>
            <person name="Ohji S."/>
            <person name="Ichikawa N."/>
        </authorList>
    </citation>
    <scope>NUCLEOTIDE SEQUENCE [LARGE SCALE GENOMIC DNA]</scope>
    <source>
        <strain evidence="3 4">NBRC 107573</strain>
    </source>
</reference>
<dbReference type="PANTHER" id="PTHR31616">
    <property type="entry name" value="TREHALASE"/>
    <property type="match status" value="1"/>
</dbReference>
<evidence type="ECO:0000259" key="2">
    <source>
        <dbReference type="Pfam" id="PF19291"/>
    </source>
</evidence>
<sequence>MNTAAWGTLDLSPIGNCSVNALIDAQGRYVWACLPRPDGDPFFSALLGGIDPGDPSARGVWDIAIEGGRAVDQGYLRNTAVLRTVLRDDAGATIEILDFCPRFARRGRTYRPVAFARLVRPLSGSPRLRVRLRPTTRWGAANVGVTSGSNHIRYVAEGQTMRLTTNAPVTYLLEERPFRIEHPLAFFLGPDESFADDLGAAVEGMHAQTVNDWRLWVRGLALPLEWQDAVIRAAIGLKLCWFEETGALLAALTTSIPEAPNTGRTWDYRYCWLRDAYYVVQALNRLGAVDVLEGYLAFLRNLEDASPDGTLQPVYGLDLESTLDERQVASLPGYRAMGPVRVGNDAYRQKQHDVYGQVVLSTAQAFFDQRLLRPPTSADFQTLERSGEWAFALHDQPDAGLWELRTRAEVHTYSSVMCWAACDRLANVATHLGLPTRAAFWRERADTIADRVREQAWNAAMGSYVSAFGGDQLDASLLQMIDVRFIDPQDPRFLATLEAVGQRLGRGEHMLRYAHADDFGVPDTAFTICTFWYIEALARSGQREKARVLFERLLGARTRAGLLSEDIALASGTLWGNYPQTYSLVGLINAAVSLSQPWSAVR</sequence>
<dbReference type="GO" id="GO:0004553">
    <property type="term" value="F:hydrolase activity, hydrolyzing O-glycosyl compounds"/>
    <property type="evidence" value="ECO:0007669"/>
    <property type="project" value="TreeGrafter"/>
</dbReference>
<gene>
    <name evidence="3" type="ORF">ROR02_04000</name>
</gene>
<dbReference type="RefSeq" id="WP_147162333.1">
    <property type="nucleotide sequence ID" value="NZ_BJZO01000006.1"/>
</dbReference>
<dbReference type="InterPro" id="IPR011613">
    <property type="entry name" value="GH15-like"/>
</dbReference>
<dbReference type="Gene3D" id="1.50.10.10">
    <property type="match status" value="1"/>
</dbReference>
<dbReference type="InterPro" id="IPR008928">
    <property type="entry name" value="6-hairpin_glycosidase_sf"/>
</dbReference>
<dbReference type="PANTHER" id="PTHR31616:SF0">
    <property type="entry name" value="GLUCAN 1,4-ALPHA-GLUCOSIDASE"/>
    <property type="match status" value="1"/>
</dbReference>
<dbReference type="Pfam" id="PF00723">
    <property type="entry name" value="Glyco_hydro_15"/>
    <property type="match status" value="1"/>
</dbReference>
<dbReference type="AlphaFoldDB" id="A0A512H476"/>